<reference evidence="1 2" key="1">
    <citation type="journal article" date="2019" name="Genome Biol. Evol.">
        <title>Insights into the evolution of the New World diploid cottons (Gossypium, subgenus Houzingenia) based on genome sequencing.</title>
        <authorList>
            <person name="Grover C.E."/>
            <person name="Arick M.A. 2nd"/>
            <person name="Thrash A."/>
            <person name="Conover J.L."/>
            <person name="Sanders W.S."/>
            <person name="Peterson D.G."/>
            <person name="Frelichowski J.E."/>
            <person name="Scheffler J.A."/>
            <person name="Scheffler B.E."/>
            <person name="Wendel J.F."/>
        </authorList>
    </citation>
    <scope>NUCLEOTIDE SEQUENCE [LARGE SCALE GENOMIC DNA]</scope>
    <source>
        <strain evidence="1">185</strain>
        <tissue evidence="1">Leaf</tissue>
    </source>
</reference>
<dbReference type="EMBL" id="JABFAA010349507">
    <property type="protein sequence ID" value="MBA0702171.1"/>
    <property type="molecule type" value="Genomic_DNA"/>
</dbReference>
<organism evidence="1 2">
    <name type="scientific">Gossypium aridum</name>
    <name type="common">American cotton</name>
    <name type="synonym">Erioxylum aridum</name>
    <dbReference type="NCBI Taxonomy" id="34290"/>
    <lineage>
        <taxon>Eukaryota</taxon>
        <taxon>Viridiplantae</taxon>
        <taxon>Streptophyta</taxon>
        <taxon>Embryophyta</taxon>
        <taxon>Tracheophyta</taxon>
        <taxon>Spermatophyta</taxon>
        <taxon>Magnoliopsida</taxon>
        <taxon>eudicotyledons</taxon>
        <taxon>Gunneridae</taxon>
        <taxon>Pentapetalae</taxon>
        <taxon>rosids</taxon>
        <taxon>malvids</taxon>
        <taxon>Malvales</taxon>
        <taxon>Malvaceae</taxon>
        <taxon>Malvoideae</taxon>
        <taxon>Gossypium</taxon>
    </lineage>
</organism>
<name>A0A7J8YRF9_GOSAI</name>
<proteinExistence type="predicted"/>
<evidence type="ECO:0000313" key="2">
    <source>
        <dbReference type="Proteomes" id="UP000593577"/>
    </source>
</evidence>
<protein>
    <submittedName>
        <fullName evidence="1">Uncharacterized protein</fullName>
    </submittedName>
</protein>
<keyword evidence="2" id="KW-1185">Reference proteome</keyword>
<comment type="caution">
    <text evidence="1">The sequence shown here is derived from an EMBL/GenBank/DDBJ whole genome shotgun (WGS) entry which is preliminary data.</text>
</comment>
<accession>A0A7J8YRF9</accession>
<dbReference type="AlphaFoldDB" id="A0A7J8YRF9"/>
<dbReference type="Proteomes" id="UP000593577">
    <property type="component" value="Unassembled WGS sequence"/>
</dbReference>
<evidence type="ECO:0000313" key="1">
    <source>
        <dbReference type="EMBL" id="MBA0702171.1"/>
    </source>
</evidence>
<sequence>MDRSALTGPIQFADWGAVCYVLLGGISDNIYGGRIEMG</sequence>
<gene>
    <name evidence="1" type="ORF">Goari_022719</name>
</gene>